<name>A0ABT9YQG6_9STRE</name>
<dbReference type="Pfam" id="PF13392">
    <property type="entry name" value="HNH_3"/>
    <property type="match status" value="1"/>
</dbReference>
<dbReference type="Gene3D" id="3.90.75.20">
    <property type="match status" value="1"/>
</dbReference>
<dbReference type="SUPFAM" id="SSF64496">
    <property type="entry name" value="DNA-binding domain of intron-encoded endonucleases"/>
    <property type="match status" value="1"/>
</dbReference>
<organism evidence="2 3">
    <name type="scientific">Streptococcus moroccensis</name>
    <dbReference type="NCBI Taxonomy" id="1451356"/>
    <lineage>
        <taxon>Bacteria</taxon>
        <taxon>Bacillati</taxon>
        <taxon>Bacillota</taxon>
        <taxon>Bacilli</taxon>
        <taxon>Lactobacillales</taxon>
        <taxon>Streptococcaceae</taxon>
        <taxon>Streptococcus</taxon>
    </lineage>
</organism>
<dbReference type="SMART" id="SM00497">
    <property type="entry name" value="IENR1"/>
    <property type="match status" value="1"/>
</dbReference>
<dbReference type="InterPro" id="IPR036388">
    <property type="entry name" value="WH-like_DNA-bd_sf"/>
</dbReference>
<dbReference type="EMBL" id="JAUSTM010000004">
    <property type="protein sequence ID" value="MDQ0222015.1"/>
    <property type="molecule type" value="Genomic_DNA"/>
</dbReference>
<dbReference type="InterPro" id="IPR010896">
    <property type="entry name" value="NUMOD1"/>
</dbReference>
<evidence type="ECO:0000313" key="3">
    <source>
        <dbReference type="Proteomes" id="UP001223079"/>
    </source>
</evidence>
<dbReference type="Proteomes" id="UP001223079">
    <property type="component" value="Unassembled WGS sequence"/>
</dbReference>
<dbReference type="Pfam" id="PF07463">
    <property type="entry name" value="NUMOD4"/>
    <property type="match status" value="1"/>
</dbReference>
<protein>
    <recommendedName>
        <fullName evidence="1">HNH nuclease domain-containing protein</fullName>
    </recommendedName>
</protein>
<dbReference type="Gene3D" id="1.10.10.10">
    <property type="entry name" value="Winged helix-like DNA-binding domain superfamily/Winged helix DNA-binding domain"/>
    <property type="match status" value="1"/>
</dbReference>
<sequence length="176" mass="20071">MKEIWKDIPFAKGYYQVSNLGRVRSISRTVNSKQSTRKTKGQFLKQNLSSGYPIVTLSFNGLRKSVRVHRLVAEAFLPNPTNKRTINHIDENKINNRIENLEWATDKENANHGDRTEKSSLGRYKPVEQLSLDGELINTFDSIKSASMTTGISSQKISATAMGHQKQTHGYRWRYA</sequence>
<dbReference type="RefSeq" id="WP_307121239.1">
    <property type="nucleotide sequence ID" value="NZ_JAUSTM010000004.1"/>
</dbReference>
<dbReference type="SUPFAM" id="SSF54060">
    <property type="entry name" value="His-Me finger endonucleases"/>
    <property type="match status" value="1"/>
</dbReference>
<dbReference type="Pfam" id="PF07453">
    <property type="entry name" value="NUMOD1"/>
    <property type="match status" value="1"/>
</dbReference>
<accession>A0ABT9YQG6</accession>
<evidence type="ECO:0000259" key="1">
    <source>
        <dbReference type="SMART" id="SM00507"/>
    </source>
</evidence>
<reference evidence="2 3" key="1">
    <citation type="submission" date="2023-07" db="EMBL/GenBank/DDBJ databases">
        <title>Genomic Encyclopedia of Type Strains, Phase IV (KMG-IV): sequencing the most valuable type-strain genomes for metagenomic binning, comparative biology and taxonomic classification.</title>
        <authorList>
            <person name="Goeker M."/>
        </authorList>
    </citation>
    <scope>NUCLEOTIDE SEQUENCE [LARGE SCALE GENOMIC DNA]</scope>
    <source>
        <strain evidence="2 3">DSM 105143</strain>
    </source>
</reference>
<evidence type="ECO:0000313" key="2">
    <source>
        <dbReference type="EMBL" id="MDQ0222015.1"/>
    </source>
</evidence>
<comment type="caution">
    <text evidence="2">The sequence shown here is derived from an EMBL/GenBank/DDBJ whole genome shotgun (WGS) entry which is preliminary data.</text>
</comment>
<keyword evidence="3" id="KW-1185">Reference proteome</keyword>
<dbReference type="SMART" id="SM00507">
    <property type="entry name" value="HNHc"/>
    <property type="match status" value="1"/>
</dbReference>
<proteinExistence type="predicted"/>
<dbReference type="InterPro" id="IPR010902">
    <property type="entry name" value="NUMOD4"/>
</dbReference>
<feature type="domain" description="HNH nuclease" evidence="1">
    <location>
        <begin position="62"/>
        <end position="110"/>
    </location>
</feature>
<dbReference type="InterPro" id="IPR003647">
    <property type="entry name" value="Intron_nuc_1_rpt"/>
</dbReference>
<dbReference type="InterPro" id="IPR044925">
    <property type="entry name" value="His-Me_finger_sf"/>
</dbReference>
<dbReference type="InterPro" id="IPR003615">
    <property type="entry name" value="HNH_nuc"/>
</dbReference>
<gene>
    <name evidence="2" type="ORF">J2S23_000552</name>
</gene>